<organism evidence="4 7">
    <name type="scientific">Natronoglomus mannanivorans</name>
    <dbReference type="NCBI Taxonomy" id="2979990"/>
    <lineage>
        <taxon>Archaea</taxon>
        <taxon>Methanobacteriati</taxon>
        <taxon>Methanobacteriota</taxon>
        <taxon>Stenosarchaea group</taxon>
        <taxon>Halobacteria</taxon>
        <taxon>Halobacteriales</taxon>
        <taxon>Natrialbaceae</taxon>
        <taxon>Natronoglomus</taxon>
    </lineage>
</organism>
<keyword evidence="1" id="KW-0560">Oxidoreductase</keyword>
<dbReference type="Gene3D" id="3.30.360.10">
    <property type="entry name" value="Dihydrodipicolinate Reductase, domain 2"/>
    <property type="match status" value="1"/>
</dbReference>
<proteinExistence type="predicted"/>
<protein>
    <submittedName>
        <fullName evidence="4">Gfo/Idh/MocA family oxidoreductase</fullName>
    </submittedName>
</protein>
<sequence length="368" mass="40409">MTAREPTHTPTVGYVGLNHHHTEPYLATLAELPVSVTAACEPDEHFDVDGVSGLGDVPVYTDPVELLDEEDPDIVWISLSNRDTPAVIEAAVDRGIDVYTEKPAARTAAELEELLESIDDSDATVGVSYTWRGHPAAQELRNRAATGFFGDVRSVDARFIASQLAYREADHYLFEQAASRGGIVQWLGIHWIDLLPWILADDVVRVNASLTHGTPAVDVEDGAVVQFELASGAIGSLQCGYYLREGRYDTELSITGMDGRVSWDPMGDYFGFDDETTVELESCRDEYASAPRRYLTYDYEPTPGYGGGYGLDFMQQFLDARVSADVRVPADLEDALTVLRVLDAVYESAETGEWVAVEGLEGETELKP</sequence>
<dbReference type="PANTHER" id="PTHR43818:SF11">
    <property type="entry name" value="BCDNA.GH03377"/>
    <property type="match status" value="1"/>
</dbReference>
<evidence type="ECO:0000313" key="6">
    <source>
        <dbReference type="Proteomes" id="UP001320972"/>
    </source>
</evidence>
<evidence type="ECO:0000259" key="2">
    <source>
        <dbReference type="Pfam" id="PF01408"/>
    </source>
</evidence>
<dbReference type="Pfam" id="PF22725">
    <property type="entry name" value="GFO_IDH_MocA_C3"/>
    <property type="match status" value="1"/>
</dbReference>
<evidence type="ECO:0000259" key="3">
    <source>
        <dbReference type="Pfam" id="PF22725"/>
    </source>
</evidence>
<dbReference type="SUPFAM" id="SSF51735">
    <property type="entry name" value="NAD(P)-binding Rossmann-fold domains"/>
    <property type="match status" value="1"/>
</dbReference>
<dbReference type="InterPro" id="IPR050463">
    <property type="entry name" value="Gfo/Idh/MocA_oxidrdct_glycsds"/>
</dbReference>
<dbReference type="EMBL" id="JAOPKB010000008">
    <property type="protein sequence ID" value="MCU4973822.1"/>
    <property type="molecule type" value="Genomic_DNA"/>
</dbReference>
<dbReference type="InterPro" id="IPR036291">
    <property type="entry name" value="NAD(P)-bd_dom_sf"/>
</dbReference>
<dbReference type="InterPro" id="IPR055170">
    <property type="entry name" value="GFO_IDH_MocA-like_dom"/>
</dbReference>
<name>A0AAP3E3I2_9EURY</name>
<evidence type="ECO:0000313" key="7">
    <source>
        <dbReference type="Proteomes" id="UP001321018"/>
    </source>
</evidence>
<dbReference type="SUPFAM" id="SSF55347">
    <property type="entry name" value="Glyceraldehyde-3-phosphate dehydrogenase-like, C-terminal domain"/>
    <property type="match status" value="1"/>
</dbReference>
<evidence type="ECO:0000313" key="4">
    <source>
        <dbReference type="EMBL" id="MCU4743029.1"/>
    </source>
</evidence>
<comment type="caution">
    <text evidence="4">The sequence shown here is derived from an EMBL/GenBank/DDBJ whole genome shotgun (WGS) entry which is preliminary data.</text>
</comment>
<reference evidence="4 6" key="1">
    <citation type="submission" date="2022-09" db="EMBL/GenBank/DDBJ databases">
        <title>Enrichment on poylsaccharides allowed isolation of novel metabolic and taxonomic groups of Haloarchaea.</title>
        <authorList>
            <person name="Sorokin D.Y."/>
            <person name="Elcheninov A.G."/>
            <person name="Khizhniak T.V."/>
            <person name="Kolganova T.V."/>
            <person name="Kublanov I.V."/>
        </authorList>
    </citation>
    <scope>NUCLEOTIDE SEQUENCE</scope>
    <source>
        <strain evidence="5 6">AArc-m2/3/4</strain>
        <strain evidence="4">AArc-xg1-1</strain>
    </source>
</reference>
<dbReference type="GO" id="GO:0016491">
    <property type="term" value="F:oxidoreductase activity"/>
    <property type="evidence" value="ECO:0007669"/>
    <property type="project" value="UniProtKB-KW"/>
</dbReference>
<dbReference type="PANTHER" id="PTHR43818">
    <property type="entry name" value="BCDNA.GH03377"/>
    <property type="match status" value="1"/>
</dbReference>
<keyword evidence="6" id="KW-1185">Reference proteome</keyword>
<dbReference type="EMBL" id="JAOPKA010000012">
    <property type="protein sequence ID" value="MCU4743029.1"/>
    <property type="molecule type" value="Genomic_DNA"/>
</dbReference>
<evidence type="ECO:0000313" key="5">
    <source>
        <dbReference type="EMBL" id="MCU4973822.1"/>
    </source>
</evidence>
<feature type="domain" description="GFO/IDH/MocA-like oxidoreductase" evidence="3">
    <location>
        <begin position="138"/>
        <end position="261"/>
    </location>
</feature>
<dbReference type="GO" id="GO:0000166">
    <property type="term" value="F:nucleotide binding"/>
    <property type="evidence" value="ECO:0007669"/>
    <property type="project" value="InterPro"/>
</dbReference>
<dbReference type="Gene3D" id="3.40.50.720">
    <property type="entry name" value="NAD(P)-binding Rossmann-like Domain"/>
    <property type="match status" value="1"/>
</dbReference>
<feature type="domain" description="Gfo/Idh/MocA-like oxidoreductase N-terminal" evidence="2">
    <location>
        <begin position="19"/>
        <end position="128"/>
    </location>
</feature>
<dbReference type="Proteomes" id="UP001320972">
    <property type="component" value="Unassembled WGS sequence"/>
</dbReference>
<gene>
    <name evidence="5" type="ORF">OB955_13875</name>
    <name evidence="4" type="ORF">OB960_16710</name>
</gene>
<dbReference type="AlphaFoldDB" id="A0AAP3E3I2"/>
<dbReference type="RefSeq" id="WP_338004847.1">
    <property type="nucleotide sequence ID" value="NZ_JAOPKA010000012.1"/>
</dbReference>
<dbReference type="InterPro" id="IPR000683">
    <property type="entry name" value="Gfo/Idh/MocA-like_OxRdtase_N"/>
</dbReference>
<dbReference type="Pfam" id="PF01408">
    <property type="entry name" value="GFO_IDH_MocA"/>
    <property type="match status" value="1"/>
</dbReference>
<dbReference type="Proteomes" id="UP001321018">
    <property type="component" value="Unassembled WGS sequence"/>
</dbReference>
<evidence type="ECO:0000256" key="1">
    <source>
        <dbReference type="ARBA" id="ARBA00023002"/>
    </source>
</evidence>
<accession>A0AAP3E3I2</accession>